<dbReference type="AlphaFoldDB" id="A0A8D8FJ77"/>
<protein>
    <submittedName>
        <fullName evidence="2">(northern house mosquito) hypothetical protein</fullName>
    </submittedName>
</protein>
<accession>A0A8D8FJ77</accession>
<proteinExistence type="predicted"/>
<evidence type="ECO:0000313" key="2">
    <source>
        <dbReference type="EMBL" id="CAG6472815.1"/>
    </source>
</evidence>
<feature type="signal peptide" evidence="1">
    <location>
        <begin position="1"/>
        <end position="17"/>
    </location>
</feature>
<feature type="chain" id="PRO_5034936236" evidence="1">
    <location>
        <begin position="18"/>
        <end position="160"/>
    </location>
</feature>
<keyword evidence="1" id="KW-0732">Signal</keyword>
<organism evidence="2">
    <name type="scientific">Culex pipiens</name>
    <name type="common">House mosquito</name>
    <dbReference type="NCBI Taxonomy" id="7175"/>
    <lineage>
        <taxon>Eukaryota</taxon>
        <taxon>Metazoa</taxon>
        <taxon>Ecdysozoa</taxon>
        <taxon>Arthropoda</taxon>
        <taxon>Hexapoda</taxon>
        <taxon>Insecta</taxon>
        <taxon>Pterygota</taxon>
        <taxon>Neoptera</taxon>
        <taxon>Endopterygota</taxon>
        <taxon>Diptera</taxon>
        <taxon>Nematocera</taxon>
        <taxon>Culicoidea</taxon>
        <taxon>Culicidae</taxon>
        <taxon>Culicinae</taxon>
        <taxon>Culicini</taxon>
        <taxon>Culex</taxon>
        <taxon>Culex</taxon>
    </lineage>
</organism>
<evidence type="ECO:0000256" key="1">
    <source>
        <dbReference type="SAM" id="SignalP"/>
    </source>
</evidence>
<reference evidence="2" key="1">
    <citation type="submission" date="2021-05" db="EMBL/GenBank/DDBJ databases">
        <authorList>
            <person name="Alioto T."/>
            <person name="Alioto T."/>
            <person name="Gomez Garrido J."/>
        </authorList>
    </citation>
    <scope>NUCLEOTIDE SEQUENCE</scope>
</reference>
<sequence>MLLLLLLELLLVFVAIGDFVEEHPGIGQQVIPSGSSLELMQLLLQRNLLLLLGLLLLLLLGQPRGQLWGGGHRCRGGSPKHAEATSVSSCSPRTSSCSRSSIAQSIALKFAVPGLVEELGELAIHCSRTHAHAHTLTLARASSGEARDVLKFALTLTHTC</sequence>
<name>A0A8D8FJ77_CULPI</name>
<dbReference type="EMBL" id="HBUE01071478">
    <property type="protein sequence ID" value="CAG6472815.1"/>
    <property type="molecule type" value="Transcribed_RNA"/>
</dbReference>